<dbReference type="InterPro" id="IPR004358">
    <property type="entry name" value="Sig_transdc_His_kin-like_C"/>
</dbReference>
<name>A0A7X6DPV5_9BACT</name>
<keyword evidence="8" id="KW-0472">Membrane</keyword>
<feature type="domain" description="Response regulatory" evidence="10">
    <location>
        <begin position="573"/>
        <end position="688"/>
    </location>
</feature>
<evidence type="ECO:0000256" key="5">
    <source>
        <dbReference type="ARBA" id="ARBA00022777"/>
    </source>
</evidence>
<keyword evidence="5" id="KW-0418">Kinase</keyword>
<dbReference type="SUPFAM" id="SSF47384">
    <property type="entry name" value="Homodimeric domain of signal transducing histidine kinase"/>
    <property type="match status" value="2"/>
</dbReference>
<dbReference type="Gene3D" id="3.30.565.10">
    <property type="entry name" value="Histidine kinase-like ATPase, C-terminal domain"/>
    <property type="match status" value="2"/>
</dbReference>
<evidence type="ECO:0000256" key="1">
    <source>
        <dbReference type="ARBA" id="ARBA00000085"/>
    </source>
</evidence>
<dbReference type="SUPFAM" id="SSF52172">
    <property type="entry name" value="CheY-like"/>
    <property type="match status" value="1"/>
</dbReference>
<evidence type="ECO:0000313" key="12">
    <source>
        <dbReference type="Proteomes" id="UP000534783"/>
    </source>
</evidence>
<dbReference type="CDD" id="cd16922">
    <property type="entry name" value="HATPase_EvgS-ArcB-TorS-like"/>
    <property type="match status" value="1"/>
</dbReference>
<evidence type="ECO:0000259" key="9">
    <source>
        <dbReference type="PROSITE" id="PS50109"/>
    </source>
</evidence>
<dbReference type="SMART" id="SM00387">
    <property type="entry name" value="HATPase_c"/>
    <property type="match status" value="2"/>
</dbReference>
<organism evidence="11 12">
    <name type="scientific">Candidatus Manganitrophus noduliformans</name>
    <dbReference type="NCBI Taxonomy" id="2606439"/>
    <lineage>
        <taxon>Bacteria</taxon>
        <taxon>Pseudomonadati</taxon>
        <taxon>Nitrospirota</taxon>
        <taxon>Nitrospiria</taxon>
        <taxon>Candidatus Troglogloeales</taxon>
        <taxon>Candidatus Manganitrophaceae</taxon>
        <taxon>Candidatus Manganitrophus</taxon>
    </lineage>
</organism>
<dbReference type="InterPro" id="IPR011006">
    <property type="entry name" value="CheY-like_superfamily"/>
</dbReference>
<dbReference type="InterPro" id="IPR005467">
    <property type="entry name" value="His_kinase_dom"/>
</dbReference>
<dbReference type="FunFam" id="3.30.565.10:FF:000006">
    <property type="entry name" value="Sensor histidine kinase WalK"/>
    <property type="match status" value="1"/>
</dbReference>
<dbReference type="EMBL" id="VTOW01000002">
    <property type="protein sequence ID" value="NKE71165.1"/>
    <property type="molecule type" value="Genomic_DNA"/>
</dbReference>
<dbReference type="PROSITE" id="PS50110">
    <property type="entry name" value="RESPONSE_REGULATORY"/>
    <property type="match status" value="1"/>
</dbReference>
<feature type="domain" description="Histidine kinase" evidence="9">
    <location>
        <begin position="304"/>
        <end position="521"/>
    </location>
</feature>
<evidence type="ECO:0000256" key="4">
    <source>
        <dbReference type="ARBA" id="ARBA00022679"/>
    </source>
</evidence>
<keyword evidence="3 6" id="KW-0597">Phosphoprotein</keyword>
<evidence type="ECO:0000256" key="2">
    <source>
        <dbReference type="ARBA" id="ARBA00012438"/>
    </source>
</evidence>
<feature type="domain" description="Histidine kinase" evidence="9">
    <location>
        <begin position="712"/>
        <end position="938"/>
    </location>
</feature>
<dbReference type="Proteomes" id="UP000534783">
    <property type="component" value="Unassembled WGS sequence"/>
</dbReference>
<dbReference type="InterPro" id="IPR003594">
    <property type="entry name" value="HATPase_dom"/>
</dbReference>
<dbReference type="InterPro" id="IPR003018">
    <property type="entry name" value="GAF"/>
</dbReference>
<reference evidence="11 12" key="1">
    <citation type="journal article" date="2020" name="Nature">
        <title>Bacterial chemolithoautotrophy via manganese oxidation.</title>
        <authorList>
            <person name="Yu H."/>
            <person name="Leadbetter J.R."/>
        </authorList>
    </citation>
    <scope>NUCLEOTIDE SEQUENCE [LARGE SCALE GENOMIC DNA]</scope>
    <source>
        <strain evidence="11 12">Mn-1</strain>
    </source>
</reference>
<comment type="catalytic activity">
    <reaction evidence="1">
        <text>ATP + protein L-histidine = ADP + protein N-phospho-L-histidine.</text>
        <dbReference type="EC" id="2.7.13.3"/>
    </reaction>
</comment>
<dbReference type="Pfam" id="PF02518">
    <property type="entry name" value="HATPase_c"/>
    <property type="match status" value="2"/>
</dbReference>
<dbReference type="SUPFAM" id="SSF55781">
    <property type="entry name" value="GAF domain-like"/>
    <property type="match status" value="1"/>
</dbReference>
<evidence type="ECO:0000313" key="11">
    <source>
        <dbReference type="EMBL" id="NKE71165.1"/>
    </source>
</evidence>
<dbReference type="PRINTS" id="PR00344">
    <property type="entry name" value="BCTRLSENSOR"/>
</dbReference>
<dbReference type="InterPro" id="IPR003661">
    <property type="entry name" value="HisK_dim/P_dom"/>
</dbReference>
<keyword evidence="8" id="KW-1133">Transmembrane helix</keyword>
<keyword evidence="4" id="KW-0808">Transferase</keyword>
<dbReference type="GO" id="GO:0000155">
    <property type="term" value="F:phosphorelay sensor kinase activity"/>
    <property type="evidence" value="ECO:0007669"/>
    <property type="project" value="InterPro"/>
</dbReference>
<dbReference type="SMART" id="SM00388">
    <property type="entry name" value="HisKA"/>
    <property type="match status" value="2"/>
</dbReference>
<dbReference type="InterPro" id="IPR036890">
    <property type="entry name" value="HATPase_C_sf"/>
</dbReference>
<dbReference type="FunFam" id="1.10.287.130:FF:000045">
    <property type="entry name" value="Two-component system sensor histidine kinase/response regulator"/>
    <property type="match status" value="1"/>
</dbReference>
<keyword evidence="12" id="KW-1185">Reference proteome</keyword>
<dbReference type="PANTHER" id="PTHR43547:SF2">
    <property type="entry name" value="HYBRID SIGNAL TRANSDUCTION HISTIDINE KINASE C"/>
    <property type="match status" value="1"/>
</dbReference>
<dbReference type="InterPro" id="IPR036097">
    <property type="entry name" value="HisK_dim/P_sf"/>
</dbReference>
<dbReference type="CDD" id="cd00082">
    <property type="entry name" value="HisKA"/>
    <property type="match status" value="2"/>
</dbReference>
<dbReference type="Gene3D" id="3.30.450.40">
    <property type="match status" value="1"/>
</dbReference>
<feature type="modified residue" description="4-aspartylphosphate" evidence="6">
    <location>
        <position position="621"/>
    </location>
</feature>
<evidence type="ECO:0000259" key="10">
    <source>
        <dbReference type="PROSITE" id="PS50110"/>
    </source>
</evidence>
<evidence type="ECO:0000256" key="3">
    <source>
        <dbReference type="ARBA" id="ARBA00022553"/>
    </source>
</evidence>
<feature type="transmembrane region" description="Helical" evidence="8">
    <location>
        <begin position="27"/>
        <end position="46"/>
    </location>
</feature>
<dbReference type="SUPFAM" id="SSF55874">
    <property type="entry name" value="ATPase domain of HSP90 chaperone/DNA topoisomerase II/histidine kinase"/>
    <property type="match status" value="2"/>
</dbReference>
<dbReference type="PANTHER" id="PTHR43547">
    <property type="entry name" value="TWO-COMPONENT HISTIDINE KINASE"/>
    <property type="match status" value="1"/>
</dbReference>
<sequence>MLIFTGIMFYSIIRYKLWDISTVIHKTLMWLTTSGLALLPVLFTILSARPWITNLTDLQLSGLVALYFLLLVFYIKTIQPRIDHLFQRRKYDMQKILQGMVKELVLLKDLEGLINKIVATIREALYVSNSSIILWEKKRARYSMRGLDLDIDLSSHHTFMDWLRREDRVVEWNEIEADPRFTEIKSSARQYFEALSVKVALPLIHDKNLIGIINLGEKDNLKPFTRSDIEFLSNLRVEASIALSNSLLYDDVQKMSEAIRQWALDLEKKVEERTRELSESKEELERSYKKLQELDQVKTQFFANISHELRTPLTLILAPLESILHRDSVQGERREDLSAMYQNGLRLLKLINNLLDLAKIDAGKMQLSHLKTDFTKFTKGIIASVTPLAEKKGISLSFTGPNPLNEFYFDRDKIEKVLLNLIFNALKFTNPGGKVDVSCEQREDQILVRISDTGIGIAKENIDKLFNRFSQIDASSNRRFEGTGIGLALSKELIELHKGEIWAESELGKGTVISFTLPYLTDPICIPEHGKEGEADWTRSLHKAAEYTTAGIVQEGQSIQTAPSNGAPAGAPKILVVEDNPDMLHFLVTQLQDDYQVVTAQNGVDGVQCAQTDLPNLILSDVMMPIKDGYQLCREVKENALTKHIPIVLISAKADLSMKIEGLEYGADDYLTKPFSCEELRARIKSLLNQRGLETQLIHSEKMAALGLLVAGMAHEINNPISFAKVSLENLHNTLAEQDRLLKEGAAPDSAEMKRLNAKIDRAFSIIKTGLDRTEAIVSDLKAFVRKDEAQFRPTDLHEGLDSTLNLMRTELKDRITIVKEYGEIDPVDAVPGQLNQVFMNLLQNAIHAIPDEGEIRIKTWKEDDRVKISVKDSGTGISPEHQKRIFEPFFTTKEAGKGTGLGLSVSYRILQSHRGDITVISRPGQGTEFVITLPVRQTISTAHQNTLGARGKETS</sequence>
<dbReference type="SMART" id="SM00448">
    <property type="entry name" value="REC"/>
    <property type="match status" value="1"/>
</dbReference>
<dbReference type="Pfam" id="PF00072">
    <property type="entry name" value="Response_reg"/>
    <property type="match status" value="1"/>
</dbReference>
<dbReference type="Pfam" id="PF01590">
    <property type="entry name" value="GAF"/>
    <property type="match status" value="1"/>
</dbReference>
<evidence type="ECO:0000256" key="7">
    <source>
        <dbReference type="SAM" id="Coils"/>
    </source>
</evidence>
<protein>
    <recommendedName>
        <fullName evidence="2">histidine kinase</fullName>
        <ecNumber evidence="2">2.7.13.3</ecNumber>
    </recommendedName>
</protein>
<dbReference type="SMART" id="SM00065">
    <property type="entry name" value="GAF"/>
    <property type="match status" value="1"/>
</dbReference>
<feature type="transmembrane region" description="Helical" evidence="8">
    <location>
        <begin position="58"/>
        <end position="75"/>
    </location>
</feature>
<dbReference type="Gene3D" id="3.40.50.2300">
    <property type="match status" value="1"/>
</dbReference>
<keyword evidence="7" id="KW-0175">Coiled coil</keyword>
<evidence type="ECO:0000256" key="8">
    <source>
        <dbReference type="SAM" id="Phobius"/>
    </source>
</evidence>
<dbReference type="Pfam" id="PF00512">
    <property type="entry name" value="HisKA"/>
    <property type="match status" value="2"/>
</dbReference>
<proteinExistence type="predicted"/>
<dbReference type="Gene3D" id="1.10.287.130">
    <property type="match status" value="2"/>
</dbReference>
<keyword evidence="8" id="KW-0812">Transmembrane</keyword>
<dbReference type="InterPro" id="IPR001789">
    <property type="entry name" value="Sig_transdc_resp-reg_receiver"/>
</dbReference>
<dbReference type="InterPro" id="IPR029016">
    <property type="entry name" value="GAF-like_dom_sf"/>
</dbReference>
<evidence type="ECO:0000256" key="6">
    <source>
        <dbReference type="PROSITE-ProRule" id="PRU00169"/>
    </source>
</evidence>
<accession>A0A7X6DPV5</accession>
<gene>
    <name evidence="11" type="ORF">MNODULE_10500</name>
</gene>
<comment type="caution">
    <text evidence="11">The sequence shown here is derived from an EMBL/GenBank/DDBJ whole genome shotgun (WGS) entry which is preliminary data.</text>
</comment>
<feature type="coiled-coil region" evidence="7">
    <location>
        <begin position="263"/>
        <end position="297"/>
    </location>
</feature>
<dbReference type="AlphaFoldDB" id="A0A7X6DPV5"/>
<dbReference type="PROSITE" id="PS50109">
    <property type="entry name" value="HIS_KIN"/>
    <property type="match status" value="2"/>
</dbReference>
<dbReference type="EC" id="2.7.13.3" evidence="2"/>